<evidence type="ECO:0000259" key="3">
    <source>
        <dbReference type="Pfam" id="PF03981"/>
    </source>
</evidence>
<dbReference type="AlphaFoldDB" id="A0AAX6MKF3"/>
<dbReference type="InterPro" id="IPR021150">
    <property type="entry name" value="Ubiq_cyt_c_chap"/>
</dbReference>
<evidence type="ECO:0000256" key="2">
    <source>
        <dbReference type="SAM" id="MobiDB-lite"/>
    </source>
</evidence>
<proteinExistence type="inferred from homology"/>
<dbReference type="PANTHER" id="PTHR12184:SF1">
    <property type="entry name" value="UBIQUINOL-CYTOCHROME-C REDUCTASE COMPLEX ASSEMBLY FACTOR 1"/>
    <property type="match status" value="1"/>
</dbReference>
<feature type="region of interest" description="Disordered" evidence="2">
    <location>
        <begin position="281"/>
        <end position="301"/>
    </location>
</feature>
<comment type="similarity">
    <text evidence="1">Belongs to the CBP3 family.</text>
</comment>
<evidence type="ECO:0000313" key="4">
    <source>
        <dbReference type="EMBL" id="KAK6952877.1"/>
    </source>
</evidence>
<evidence type="ECO:0000256" key="1">
    <source>
        <dbReference type="ARBA" id="ARBA00006407"/>
    </source>
</evidence>
<dbReference type="EMBL" id="JBANMG010000005">
    <property type="protein sequence ID" value="KAK6952877.1"/>
    <property type="molecule type" value="Genomic_DNA"/>
</dbReference>
<dbReference type="Proteomes" id="UP001369815">
    <property type="component" value="Unassembled WGS sequence"/>
</dbReference>
<accession>A0AAX6MKF3</accession>
<reference evidence="4 5" key="1">
    <citation type="journal article" date="2024" name="Front Chem Biol">
        <title>Unveiling the potential of Daldinia eschscholtzii MFLUCC 19-0629 through bioactivity and bioinformatics studies for enhanced sustainable agriculture production.</title>
        <authorList>
            <person name="Brooks S."/>
            <person name="Weaver J.A."/>
            <person name="Klomchit A."/>
            <person name="Alharthi S.A."/>
            <person name="Onlamun T."/>
            <person name="Nurani R."/>
            <person name="Vong T.K."/>
            <person name="Alberti F."/>
            <person name="Greco C."/>
        </authorList>
    </citation>
    <scope>NUCLEOTIDE SEQUENCE [LARGE SCALE GENOMIC DNA]</scope>
    <source>
        <strain evidence="4">MFLUCC 19-0629</strain>
    </source>
</reference>
<name>A0AAX6MKF3_9PEZI</name>
<evidence type="ECO:0000313" key="5">
    <source>
        <dbReference type="Proteomes" id="UP001369815"/>
    </source>
</evidence>
<dbReference type="GO" id="GO:0005739">
    <property type="term" value="C:mitochondrion"/>
    <property type="evidence" value="ECO:0007669"/>
    <property type="project" value="TreeGrafter"/>
</dbReference>
<gene>
    <name evidence="4" type="ORF">Daesc_005174</name>
</gene>
<dbReference type="PANTHER" id="PTHR12184">
    <property type="entry name" value="UBIQUINOL-CYTOCHROME C REDUCTASE COMPLEX ASSEMBLY FACTOR 1 FAMILY MEMBER"/>
    <property type="match status" value="1"/>
</dbReference>
<comment type="caution">
    <text evidence="4">The sequence shown here is derived from an EMBL/GenBank/DDBJ whole genome shotgun (WGS) entry which is preliminary data.</text>
</comment>
<protein>
    <recommendedName>
        <fullName evidence="3">Ubiquinol-cytochrome c chaperone domain-containing protein</fullName>
    </recommendedName>
</protein>
<organism evidence="4 5">
    <name type="scientific">Daldinia eschscholtzii</name>
    <dbReference type="NCBI Taxonomy" id="292717"/>
    <lineage>
        <taxon>Eukaryota</taxon>
        <taxon>Fungi</taxon>
        <taxon>Dikarya</taxon>
        <taxon>Ascomycota</taxon>
        <taxon>Pezizomycotina</taxon>
        <taxon>Sordariomycetes</taxon>
        <taxon>Xylariomycetidae</taxon>
        <taxon>Xylariales</taxon>
        <taxon>Hypoxylaceae</taxon>
        <taxon>Daldinia</taxon>
    </lineage>
</organism>
<dbReference type="InterPro" id="IPR007129">
    <property type="entry name" value="Ubiqinol_cyt_c_chaperone_CPB3"/>
</dbReference>
<keyword evidence="5" id="KW-1185">Reference proteome</keyword>
<dbReference type="Pfam" id="PF03981">
    <property type="entry name" value="Ubiq_cyt_C_chap"/>
    <property type="match status" value="1"/>
</dbReference>
<sequence>MTQQLMLLTRRAGTTIEIQNAAAARRLIAPVVGFRSDQRRSFRSTPHQSAINFRDTIARIFQKTAEPYRIVSATENIYKACAREAQYTIPDKDRKAGTITKTEEGEDIGEGKTMWHEDFKLPPTFSTWSQITMLHLYLVFARLRNLEPEATRSWQRQLTDHFFFDAEERMDLTHGISSRGLRHRYLKDLFIQWRGVIAAYDEGVIKGDAVLAAAVWRNVFKAREDIDVRALAAIVSWMRLCLKMLDQISDEALHYQTEAVFKWRAKNELALVDKPSRELQGQLPQTQAQTQETPPVQKVAV</sequence>
<dbReference type="GO" id="GO:0034551">
    <property type="term" value="P:mitochondrial respiratory chain complex III assembly"/>
    <property type="evidence" value="ECO:0007669"/>
    <property type="project" value="TreeGrafter"/>
</dbReference>
<feature type="domain" description="Ubiquinol-cytochrome c chaperone" evidence="3">
    <location>
        <begin position="117"/>
        <end position="253"/>
    </location>
</feature>